<name>A0A5M3W6P3_9ACTN</name>
<feature type="signal peptide" evidence="1">
    <location>
        <begin position="1"/>
        <end position="27"/>
    </location>
</feature>
<dbReference type="SUPFAM" id="SSF50494">
    <property type="entry name" value="Trypsin-like serine proteases"/>
    <property type="match status" value="1"/>
</dbReference>
<dbReference type="Gene3D" id="2.40.10.10">
    <property type="entry name" value="Trypsin-like serine proteases"/>
    <property type="match status" value="2"/>
</dbReference>
<comment type="caution">
    <text evidence="2">The sequence shown here is derived from an EMBL/GenBank/DDBJ whole genome shotgun (WGS) entry which is preliminary data.</text>
</comment>
<proteinExistence type="predicted"/>
<dbReference type="EMBL" id="BLAD01000057">
    <property type="protein sequence ID" value="GES02258.1"/>
    <property type="molecule type" value="Genomic_DNA"/>
</dbReference>
<evidence type="ECO:0000313" key="2">
    <source>
        <dbReference type="EMBL" id="GES02258.1"/>
    </source>
</evidence>
<evidence type="ECO:0000313" key="3">
    <source>
        <dbReference type="Proteomes" id="UP000334990"/>
    </source>
</evidence>
<organism evidence="2 3">
    <name type="scientific">Acrocarpospora corrugata</name>
    <dbReference type="NCBI Taxonomy" id="35763"/>
    <lineage>
        <taxon>Bacteria</taxon>
        <taxon>Bacillati</taxon>
        <taxon>Actinomycetota</taxon>
        <taxon>Actinomycetes</taxon>
        <taxon>Streptosporangiales</taxon>
        <taxon>Streptosporangiaceae</taxon>
        <taxon>Acrocarpospora</taxon>
    </lineage>
</organism>
<feature type="chain" id="PRO_5024301861" description="Peptidase S1 domain-containing protein" evidence="1">
    <location>
        <begin position="28"/>
        <end position="412"/>
    </location>
</feature>
<keyword evidence="3" id="KW-1185">Reference proteome</keyword>
<sequence>MFDLRKSLLAIGVVAVTATMVSTSARADEKPRVERPVVIEDPVPPGFRSWEEVGTVQERLVGIAERIMAVGAGGLGGIEADMAARRLRVHWKGEVPAAVRAVLTDEVTVDPARFTREELQAEIRRIVAQPDGSGVDIARIAPRTDGSGLVVVVDGSVAAARELPALRTSAVPLSFETGRMAAPVYSRADDMPSYYAGGRWSLWAGKLCTTGFAFTAQASEFLLGAAHCADQPLNAYDGGGQRMGEVFDAPNVELDFLRIEAQVTSHTFVGGPYSGASLPVYDSSINLPGSFLCVGGAFSGEHCDSSVEVDDMWNHVTDGTKDWWIAHQVQAVNWRGLGVVGNGDSGGPVYNYGSGGKVFARGVLSSANSNLQEAPCQGEPTTATRKCSYRFWYGDLNHALALYGGTLQTEHY</sequence>
<dbReference type="Proteomes" id="UP000334990">
    <property type="component" value="Unassembled WGS sequence"/>
</dbReference>
<dbReference type="OrthoDB" id="3688273at2"/>
<protein>
    <recommendedName>
        <fullName evidence="4">Peptidase S1 domain-containing protein</fullName>
    </recommendedName>
</protein>
<dbReference type="RefSeq" id="WP_155338499.1">
    <property type="nucleotide sequence ID" value="NZ_BAAABN010000002.1"/>
</dbReference>
<dbReference type="AlphaFoldDB" id="A0A5M3W6P3"/>
<gene>
    <name evidence="2" type="ORF">Acor_43230</name>
</gene>
<accession>A0A5M3W6P3</accession>
<reference evidence="2 3" key="1">
    <citation type="submission" date="2019-10" db="EMBL/GenBank/DDBJ databases">
        <title>Whole genome shotgun sequence of Acrocarpospora corrugata NBRC 13972.</title>
        <authorList>
            <person name="Ichikawa N."/>
            <person name="Kimura A."/>
            <person name="Kitahashi Y."/>
            <person name="Komaki H."/>
            <person name="Oguchi A."/>
        </authorList>
    </citation>
    <scope>NUCLEOTIDE SEQUENCE [LARGE SCALE GENOMIC DNA]</scope>
    <source>
        <strain evidence="2 3">NBRC 13972</strain>
    </source>
</reference>
<keyword evidence="1" id="KW-0732">Signal</keyword>
<evidence type="ECO:0000256" key="1">
    <source>
        <dbReference type="SAM" id="SignalP"/>
    </source>
</evidence>
<evidence type="ECO:0008006" key="4">
    <source>
        <dbReference type="Google" id="ProtNLM"/>
    </source>
</evidence>
<dbReference type="InterPro" id="IPR043504">
    <property type="entry name" value="Peptidase_S1_PA_chymotrypsin"/>
</dbReference>
<dbReference type="InterPro" id="IPR009003">
    <property type="entry name" value="Peptidase_S1_PA"/>
</dbReference>